<accession>A0A834W5B5</accession>
<dbReference type="InterPro" id="IPR039361">
    <property type="entry name" value="Cyclin"/>
</dbReference>
<dbReference type="Gene3D" id="1.10.472.10">
    <property type="entry name" value="Cyclin-like"/>
    <property type="match status" value="2"/>
</dbReference>
<comment type="caution">
    <text evidence="1">The sequence shown here is derived from an EMBL/GenBank/DDBJ whole genome shotgun (WGS) entry which is preliminary data.</text>
</comment>
<proteinExistence type="predicted"/>
<gene>
    <name evidence="1" type="ORF">G2W53_036660</name>
</gene>
<sequence length="225" mass="25618">MEEQNVPPLSDFPAEDYCFENKVIRKMELLILDSLEWKMGSVTPFAYLHYFFNKFCVESNSHVIVSTAAQHIMAFVKEVNLIDYRPSVIASASILAAFDATLTRTAMDLRLSVISSWGSIESEIERRKSKTPDTNSTSSTVVVLENPSLISSGAKRKLTFVNNFRVFTVQCIGVGARKVETKHKLKLKELKAKSIMMKLEIWREDIHGSLVSEYDHLLHMPLWET</sequence>
<evidence type="ECO:0000313" key="1">
    <source>
        <dbReference type="EMBL" id="KAF7809917.1"/>
    </source>
</evidence>
<organism evidence="1 2">
    <name type="scientific">Senna tora</name>
    <dbReference type="NCBI Taxonomy" id="362788"/>
    <lineage>
        <taxon>Eukaryota</taxon>
        <taxon>Viridiplantae</taxon>
        <taxon>Streptophyta</taxon>
        <taxon>Embryophyta</taxon>
        <taxon>Tracheophyta</taxon>
        <taxon>Spermatophyta</taxon>
        <taxon>Magnoliopsida</taxon>
        <taxon>eudicotyledons</taxon>
        <taxon>Gunneridae</taxon>
        <taxon>Pentapetalae</taxon>
        <taxon>rosids</taxon>
        <taxon>fabids</taxon>
        <taxon>Fabales</taxon>
        <taxon>Fabaceae</taxon>
        <taxon>Caesalpinioideae</taxon>
        <taxon>Cassia clade</taxon>
        <taxon>Senna</taxon>
    </lineage>
</organism>
<reference evidence="1" key="1">
    <citation type="submission" date="2020-09" db="EMBL/GenBank/DDBJ databases">
        <title>Genome-Enabled Discovery of Anthraquinone Biosynthesis in Senna tora.</title>
        <authorList>
            <person name="Kang S.-H."/>
            <person name="Pandey R.P."/>
            <person name="Lee C.-M."/>
            <person name="Sim J.-S."/>
            <person name="Jeong J.-T."/>
            <person name="Choi B.-S."/>
            <person name="Jung M."/>
            <person name="Ginzburg D."/>
            <person name="Zhao K."/>
            <person name="Won S.Y."/>
            <person name="Oh T.-J."/>
            <person name="Yu Y."/>
            <person name="Kim N.-H."/>
            <person name="Lee O.R."/>
            <person name="Lee T.-H."/>
            <person name="Bashyal P."/>
            <person name="Kim T.-S."/>
            <person name="Lee W.-H."/>
            <person name="Kawkins C."/>
            <person name="Kim C.-K."/>
            <person name="Kim J.S."/>
            <person name="Ahn B.O."/>
            <person name="Rhee S.Y."/>
            <person name="Sohng J.K."/>
        </authorList>
    </citation>
    <scope>NUCLEOTIDE SEQUENCE</scope>
    <source>
        <tissue evidence="1">Leaf</tissue>
    </source>
</reference>
<dbReference type="CDD" id="cd20544">
    <property type="entry name" value="CYCLIN_AtCycD-like_rpt2"/>
    <property type="match status" value="1"/>
</dbReference>
<keyword evidence="2" id="KW-1185">Reference proteome</keyword>
<evidence type="ECO:0000313" key="2">
    <source>
        <dbReference type="Proteomes" id="UP000634136"/>
    </source>
</evidence>
<protein>
    <submittedName>
        <fullName evidence="1">Cyclin-D5-1-like</fullName>
    </submittedName>
</protein>
<dbReference type="Proteomes" id="UP000634136">
    <property type="component" value="Unassembled WGS sequence"/>
</dbReference>
<dbReference type="OrthoDB" id="306099at2759"/>
<dbReference type="EMBL" id="JAAIUW010000011">
    <property type="protein sequence ID" value="KAF7809917.1"/>
    <property type="molecule type" value="Genomic_DNA"/>
</dbReference>
<dbReference type="PANTHER" id="PTHR10177">
    <property type="entry name" value="CYCLINS"/>
    <property type="match status" value="1"/>
</dbReference>
<dbReference type="AlphaFoldDB" id="A0A834W5B5"/>
<name>A0A834W5B5_9FABA</name>